<dbReference type="eggNOG" id="arCOG04145">
    <property type="taxonomic scope" value="Archaea"/>
</dbReference>
<dbReference type="Proteomes" id="UP000010846">
    <property type="component" value="Chromosome"/>
</dbReference>
<keyword evidence="11 12" id="KW-0472">Membrane</keyword>
<evidence type="ECO:0000256" key="7">
    <source>
        <dbReference type="ARBA" id="ARBA00022692"/>
    </source>
</evidence>
<feature type="transmembrane region" description="Helical" evidence="12">
    <location>
        <begin position="293"/>
        <end position="312"/>
    </location>
</feature>
<dbReference type="InterPro" id="IPR003445">
    <property type="entry name" value="Cat_transpt"/>
</dbReference>
<evidence type="ECO:0000313" key="13">
    <source>
        <dbReference type="EMBL" id="AGB16686.1"/>
    </source>
</evidence>
<sequence>MVFGRFTMGRGHLRVDVRAGLSLVGTLTAALSVAHIVPIIVSLAYGGEDLWVFVATFVLTAAVGLSLRQLDPHPEPGAREAFMVVALTWLFAAVFGAVPYVLAGNGAIAQPVNAFFESMSGFTTTGATVMDNISLDHHSHAILMWRQLTQWLGGMGIIVLAVAILSEMAVGGAQLMRAETPGPGVSKLTPHIEQTARVLWLAYVFFTALFIVLLYALHLAGFAENMTLYNAFAHGFSTLPTGGFSPEARSIQAFSPAVQWLFVPFIFVAGVNFVLWWHVLTGDPRSLVRDAEFRLYLGAVTVLSAVGAVVLFTSSLETVDAGVVGGQLERSLRYAVFQIVSLVNSTGFANMDFYEWSGPAKAILLFAMFVGGSTGSTGGGIKILRWLVILKTLRRELFTTVHPDAVRPVRMNGRVLNEEAVRGIYAFTLLYVVLFFVGIGLLAADAARVGADLTLLDILSASIASLGNIGPGLGEVTGPMGGYGSFPTTSKLLMILYMWIGRLEIFPVLVLLTKAYWRS</sequence>
<feature type="transmembrane region" description="Helical" evidence="12">
    <location>
        <begin position="151"/>
        <end position="176"/>
    </location>
</feature>
<evidence type="ECO:0000256" key="11">
    <source>
        <dbReference type="ARBA" id="ARBA00023136"/>
    </source>
</evidence>
<evidence type="ECO:0000256" key="6">
    <source>
        <dbReference type="ARBA" id="ARBA00022538"/>
    </source>
</evidence>
<keyword evidence="14" id="KW-1185">Reference proteome</keyword>
<evidence type="ECO:0000256" key="3">
    <source>
        <dbReference type="ARBA" id="ARBA00022448"/>
    </source>
</evidence>
<dbReference type="GO" id="GO:0015379">
    <property type="term" value="F:potassium:chloride symporter activity"/>
    <property type="evidence" value="ECO:0007669"/>
    <property type="project" value="InterPro"/>
</dbReference>
<dbReference type="InterPro" id="IPR004772">
    <property type="entry name" value="TrkH"/>
</dbReference>
<evidence type="ECO:0000256" key="12">
    <source>
        <dbReference type="SAM" id="Phobius"/>
    </source>
</evidence>
<comment type="subcellular location">
    <subcellularLocation>
        <location evidence="1">Cell inner membrane</location>
        <topology evidence="1">Multi-pass membrane protein</topology>
    </subcellularLocation>
</comment>
<keyword evidence="9 12" id="KW-1133">Transmembrane helix</keyword>
<keyword evidence="6" id="KW-0633">Potassium transport</keyword>
<keyword evidence="10" id="KW-0406">Ion transport</keyword>
<feature type="transmembrane region" description="Helical" evidence="12">
    <location>
        <begin position="50"/>
        <end position="70"/>
    </location>
</feature>
<keyword evidence="7 12" id="KW-0812">Transmembrane</keyword>
<dbReference type="STRING" id="797302.Halru_2094"/>
<evidence type="ECO:0000256" key="1">
    <source>
        <dbReference type="ARBA" id="ARBA00004429"/>
    </source>
</evidence>
<dbReference type="AlphaFoldDB" id="L0IEN5"/>
<keyword evidence="5" id="KW-0997">Cell inner membrane</keyword>
<feature type="transmembrane region" description="Helical" evidence="12">
    <location>
        <begin position="260"/>
        <end position="281"/>
    </location>
</feature>
<dbReference type="PANTHER" id="PTHR32024">
    <property type="entry name" value="TRK SYSTEM POTASSIUM UPTAKE PROTEIN TRKG-RELATED"/>
    <property type="match status" value="1"/>
</dbReference>
<keyword evidence="3" id="KW-0813">Transport</keyword>
<evidence type="ECO:0000256" key="5">
    <source>
        <dbReference type="ARBA" id="ARBA00022519"/>
    </source>
</evidence>
<protein>
    <submittedName>
        <fullName evidence="13">Trk-type K+ transport system, membrane component</fullName>
    </submittedName>
</protein>
<dbReference type="PIRSF" id="PIRSF006247">
    <property type="entry name" value="TrkH"/>
    <property type="match status" value="1"/>
</dbReference>
<comment type="similarity">
    <text evidence="2">Belongs to the TrkH potassium transport family.</text>
</comment>
<feature type="transmembrane region" description="Helical" evidence="12">
    <location>
        <begin position="424"/>
        <end position="443"/>
    </location>
</feature>
<proteinExistence type="inferred from homology"/>
<dbReference type="KEGG" id="hru:Halru_2094"/>
<name>L0IEN5_HALRX</name>
<gene>
    <name evidence="13" type="ordered locus">Halru_2094</name>
</gene>
<feature type="transmembrane region" description="Helical" evidence="12">
    <location>
        <begin position="197"/>
        <end position="217"/>
    </location>
</feature>
<dbReference type="PANTHER" id="PTHR32024:SF2">
    <property type="entry name" value="TRK SYSTEM POTASSIUM UPTAKE PROTEIN TRKG-RELATED"/>
    <property type="match status" value="1"/>
</dbReference>
<evidence type="ECO:0000256" key="10">
    <source>
        <dbReference type="ARBA" id="ARBA00023065"/>
    </source>
</evidence>
<dbReference type="Pfam" id="PF02386">
    <property type="entry name" value="TrkH"/>
    <property type="match status" value="1"/>
</dbReference>
<organism evidence="13 14">
    <name type="scientific">Halovivax ruber (strain DSM 18193 / JCM 13892 / XH-70)</name>
    <dbReference type="NCBI Taxonomy" id="797302"/>
    <lineage>
        <taxon>Archaea</taxon>
        <taxon>Methanobacteriati</taxon>
        <taxon>Methanobacteriota</taxon>
        <taxon>Stenosarchaea group</taxon>
        <taxon>Halobacteria</taxon>
        <taxon>Halobacteriales</taxon>
        <taxon>Natrialbaceae</taxon>
        <taxon>Halovivax</taxon>
    </lineage>
</organism>
<keyword evidence="8" id="KW-0630">Potassium</keyword>
<evidence type="ECO:0000256" key="2">
    <source>
        <dbReference type="ARBA" id="ARBA00009137"/>
    </source>
</evidence>
<dbReference type="EMBL" id="CP003050">
    <property type="protein sequence ID" value="AGB16686.1"/>
    <property type="molecule type" value="Genomic_DNA"/>
</dbReference>
<keyword evidence="4" id="KW-1003">Cell membrane</keyword>
<evidence type="ECO:0000256" key="8">
    <source>
        <dbReference type="ARBA" id="ARBA00022958"/>
    </source>
</evidence>
<reference evidence="13" key="1">
    <citation type="submission" date="2011-09" db="EMBL/GenBank/DDBJ databases">
        <title>Complete sequence of Halovivax ruber XH-70.</title>
        <authorList>
            <consortium name="US DOE Joint Genome Institute"/>
            <person name="Lucas S."/>
            <person name="Han J."/>
            <person name="Lapidus A."/>
            <person name="Cheng J.-F."/>
            <person name="Goodwin L."/>
            <person name="Pitluck S."/>
            <person name="Peters L."/>
            <person name="Mikhailova N."/>
            <person name="Davenport K."/>
            <person name="Detter J.C."/>
            <person name="Han C."/>
            <person name="Tapia R."/>
            <person name="Land M."/>
            <person name="Hauser L."/>
            <person name="Kyrpides N."/>
            <person name="Ivanova N."/>
            <person name="Pagani I."/>
            <person name="Sproer C."/>
            <person name="Anderson I."/>
            <person name="Woyke T."/>
        </authorList>
    </citation>
    <scope>NUCLEOTIDE SEQUENCE</scope>
    <source>
        <strain evidence="13">XH-70</strain>
    </source>
</reference>
<evidence type="ECO:0000313" key="14">
    <source>
        <dbReference type="Proteomes" id="UP000010846"/>
    </source>
</evidence>
<evidence type="ECO:0000256" key="9">
    <source>
        <dbReference type="ARBA" id="ARBA00022989"/>
    </source>
</evidence>
<feature type="transmembrane region" description="Helical" evidence="12">
    <location>
        <begin position="494"/>
        <end position="517"/>
    </location>
</feature>
<feature type="transmembrane region" description="Helical" evidence="12">
    <location>
        <begin position="21"/>
        <end position="44"/>
    </location>
</feature>
<feature type="transmembrane region" description="Helical" evidence="12">
    <location>
        <begin position="363"/>
        <end position="388"/>
    </location>
</feature>
<feature type="transmembrane region" description="Helical" evidence="12">
    <location>
        <begin position="82"/>
        <end position="102"/>
    </location>
</feature>
<dbReference type="GO" id="GO:0005886">
    <property type="term" value="C:plasma membrane"/>
    <property type="evidence" value="ECO:0007669"/>
    <property type="project" value="UniProtKB-SubCell"/>
</dbReference>
<dbReference type="HOGENOM" id="CLU_030708_0_2_2"/>
<evidence type="ECO:0000256" key="4">
    <source>
        <dbReference type="ARBA" id="ARBA00022475"/>
    </source>
</evidence>
<accession>L0IEN5</accession>